<dbReference type="NCBIfam" id="TIGR01162">
    <property type="entry name" value="purE"/>
    <property type="match status" value="1"/>
</dbReference>
<evidence type="ECO:0000313" key="8">
    <source>
        <dbReference type="Proteomes" id="UP000502998"/>
    </source>
</evidence>
<evidence type="ECO:0000256" key="5">
    <source>
        <dbReference type="PIRSR" id="PIRSR001338-1"/>
    </source>
</evidence>
<dbReference type="SMART" id="SM01001">
    <property type="entry name" value="AIRC"/>
    <property type="match status" value="1"/>
</dbReference>
<evidence type="ECO:0000256" key="2">
    <source>
        <dbReference type="ARBA" id="ARBA00023235"/>
    </source>
</evidence>
<reference evidence="7 8" key="1">
    <citation type="submission" date="2020-02" db="EMBL/GenBank/DDBJ databases">
        <title>Characterization of vanA genotype vancomycin-resistant Enterococcus saigonensis VE80.</title>
        <authorList>
            <person name="Harada T."/>
            <person name="Motooka D."/>
            <person name="Nakamura S."/>
            <person name="Yamamoto Y."/>
            <person name="Kawahara R."/>
            <person name="Kawatsu K."/>
        </authorList>
    </citation>
    <scope>NUCLEOTIDE SEQUENCE [LARGE SCALE GENOMIC DNA]</scope>
    <source>
        <strain evidence="7 8">VE80</strain>
    </source>
</reference>
<dbReference type="UniPathway" id="UPA00074">
    <property type="reaction ID" value="UER00943"/>
</dbReference>
<protein>
    <recommendedName>
        <fullName evidence="3 4">N5-carboxyaminoimidazole ribonucleotide mutase</fullName>
        <shortName evidence="3 4">N5-CAIR mutase</shortName>
        <ecNumber evidence="3 4">5.4.99.18</ecNumber>
    </recommendedName>
    <alternativeName>
        <fullName evidence="3">5-(carboxyamino)imidazole ribonucleotide mutase</fullName>
    </alternativeName>
</protein>
<dbReference type="AlphaFoldDB" id="A0A679ICI7"/>
<feature type="binding site" evidence="3 5">
    <location>
        <position position="11"/>
    </location>
    <ligand>
        <name>substrate</name>
    </ligand>
</feature>
<dbReference type="EC" id="5.4.99.18" evidence="3 4"/>
<evidence type="ECO:0000259" key="6">
    <source>
        <dbReference type="SMART" id="SM01001"/>
    </source>
</evidence>
<dbReference type="EMBL" id="AP022822">
    <property type="protein sequence ID" value="BCA86000.1"/>
    <property type="molecule type" value="Genomic_DNA"/>
</dbReference>
<evidence type="ECO:0000256" key="3">
    <source>
        <dbReference type="HAMAP-Rule" id="MF_01929"/>
    </source>
</evidence>
<gene>
    <name evidence="3 7" type="primary">purE</name>
    <name evidence="7" type="ORF">EsVE80_15230</name>
</gene>
<dbReference type="SUPFAM" id="SSF52255">
    <property type="entry name" value="N5-CAIR mutase (phosphoribosylaminoimidazole carboxylase, PurE)"/>
    <property type="match status" value="1"/>
</dbReference>
<dbReference type="PIRSF" id="PIRSF001338">
    <property type="entry name" value="AIR_carboxylase"/>
    <property type="match status" value="1"/>
</dbReference>
<dbReference type="InterPro" id="IPR033747">
    <property type="entry name" value="PurE_ClassI"/>
</dbReference>
<dbReference type="Proteomes" id="UP000502998">
    <property type="component" value="Chromosome"/>
</dbReference>
<keyword evidence="8" id="KW-1185">Reference proteome</keyword>
<evidence type="ECO:0000256" key="4">
    <source>
        <dbReference type="PIRNR" id="PIRNR001338"/>
    </source>
</evidence>
<feature type="binding site" evidence="3 5">
    <location>
        <position position="14"/>
    </location>
    <ligand>
        <name>substrate</name>
    </ligand>
</feature>
<keyword evidence="1 3" id="KW-0658">Purine biosynthesis</keyword>
<dbReference type="GO" id="GO:0034023">
    <property type="term" value="F:5-(carboxyamino)imidazole ribonucleotide mutase activity"/>
    <property type="evidence" value="ECO:0007669"/>
    <property type="project" value="UniProtKB-UniRule"/>
</dbReference>
<name>A0A679ICI7_9ENTE</name>
<comment type="pathway">
    <text evidence="3 4">Purine metabolism; IMP biosynthesis via de novo pathway; 5-amino-1-(5-phospho-D-ribosyl)imidazole-4-carboxylate from 5-amino-1-(5-phospho-D-ribosyl)imidazole (N5-CAIR route): step 2/2.</text>
</comment>
<sequence length="162" mass="17268">MKPEVAIIMGSISDWDTMKYAVKQLDELEIRYTKQVISAHRTPDVMFDFAENARDNGIKVIIAGAGGAAHLPGMVAAKTTLPVIGVPVKSRTLNGLDSLLSIVQMPAGVPVATTAIGQAGATNAGLLAAQMLSMYDLDIAQKLADKREKMREIVMESSDQLG</sequence>
<evidence type="ECO:0000313" key="7">
    <source>
        <dbReference type="EMBL" id="BCA86000.1"/>
    </source>
</evidence>
<organism evidence="7 8">
    <name type="scientific">Enterococcus saigonensis</name>
    <dbReference type="NCBI Taxonomy" id="1805431"/>
    <lineage>
        <taxon>Bacteria</taxon>
        <taxon>Bacillati</taxon>
        <taxon>Bacillota</taxon>
        <taxon>Bacilli</taxon>
        <taxon>Lactobacillales</taxon>
        <taxon>Enterococcaceae</taxon>
        <taxon>Enterococcus</taxon>
    </lineage>
</organism>
<dbReference type="KEGG" id="esg:EsVE80_15230"/>
<accession>A0A679ICI7</accession>
<proteinExistence type="inferred from homology"/>
<comment type="function">
    <text evidence="3 4">Catalyzes the conversion of N5-carboxyaminoimidazole ribonucleotide (N5-CAIR) to 4-carboxy-5-aminoimidazole ribonucleotide (CAIR).</text>
</comment>
<evidence type="ECO:0000256" key="1">
    <source>
        <dbReference type="ARBA" id="ARBA00022755"/>
    </source>
</evidence>
<dbReference type="HAMAP" id="MF_01929">
    <property type="entry name" value="PurE_classI"/>
    <property type="match status" value="1"/>
</dbReference>
<dbReference type="RefSeq" id="WP_173103208.1">
    <property type="nucleotide sequence ID" value="NZ_AP022822.1"/>
</dbReference>
<dbReference type="Gene3D" id="3.40.50.1970">
    <property type="match status" value="1"/>
</dbReference>
<dbReference type="PANTHER" id="PTHR23046:SF2">
    <property type="entry name" value="PHOSPHORIBOSYLAMINOIMIDAZOLE CARBOXYLASE"/>
    <property type="match status" value="1"/>
</dbReference>
<dbReference type="InterPro" id="IPR000031">
    <property type="entry name" value="PurE_dom"/>
</dbReference>
<dbReference type="PANTHER" id="PTHR23046">
    <property type="entry name" value="PHOSPHORIBOSYLAMINOIMIDAZOLE CARBOXYLASE CATALYTIC SUBUNIT"/>
    <property type="match status" value="1"/>
</dbReference>
<comment type="similarity">
    <text evidence="3">Belongs to the AIR carboxylase family. Class I subfamily.</text>
</comment>
<feature type="domain" description="PurE" evidence="6">
    <location>
        <begin position="3"/>
        <end position="154"/>
    </location>
</feature>
<feature type="binding site" evidence="3 5">
    <location>
        <position position="41"/>
    </location>
    <ligand>
        <name>substrate</name>
    </ligand>
</feature>
<keyword evidence="2 3" id="KW-0413">Isomerase</keyword>
<dbReference type="GO" id="GO:0006189">
    <property type="term" value="P:'de novo' IMP biosynthetic process"/>
    <property type="evidence" value="ECO:0007669"/>
    <property type="project" value="UniProtKB-UniRule"/>
</dbReference>
<dbReference type="InterPro" id="IPR024694">
    <property type="entry name" value="PurE_prokaryotes"/>
</dbReference>
<comment type="catalytic activity">
    <reaction evidence="3 4">
        <text>5-carboxyamino-1-(5-phospho-D-ribosyl)imidazole + H(+) = 5-amino-1-(5-phospho-D-ribosyl)imidazole-4-carboxylate</text>
        <dbReference type="Rhea" id="RHEA:13193"/>
        <dbReference type="ChEBI" id="CHEBI:15378"/>
        <dbReference type="ChEBI" id="CHEBI:58730"/>
        <dbReference type="ChEBI" id="CHEBI:77657"/>
        <dbReference type="EC" id="5.4.99.18"/>
    </reaction>
</comment>
<dbReference type="Pfam" id="PF00731">
    <property type="entry name" value="AIRC"/>
    <property type="match status" value="1"/>
</dbReference>